<dbReference type="NCBIfam" id="TIGR01327">
    <property type="entry name" value="PGDH"/>
    <property type="match status" value="1"/>
</dbReference>
<dbReference type="OrthoDB" id="9805416at2"/>
<keyword evidence="17" id="KW-1185">Reference proteome</keyword>
<evidence type="ECO:0000256" key="12">
    <source>
        <dbReference type="RuleBase" id="RU363003"/>
    </source>
</evidence>
<comment type="catalytic activity">
    <reaction evidence="10 12">
        <text>(2R)-3-phosphoglycerate + NAD(+) = 3-phosphooxypyruvate + NADH + H(+)</text>
        <dbReference type="Rhea" id="RHEA:12641"/>
        <dbReference type="ChEBI" id="CHEBI:15378"/>
        <dbReference type="ChEBI" id="CHEBI:18110"/>
        <dbReference type="ChEBI" id="CHEBI:57540"/>
        <dbReference type="ChEBI" id="CHEBI:57945"/>
        <dbReference type="ChEBI" id="CHEBI:58272"/>
        <dbReference type="EC" id="1.1.1.95"/>
    </reaction>
</comment>
<comment type="catalytic activity">
    <reaction evidence="9">
        <text>(R)-2-hydroxyglutarate + NAD(+) = 2-oxoglutarate + NADH + H(+)</text>
        <dbReference type="Rhea" id="RHEA:49612"/>
        <dbReference type="ChEBI" id="CHEBI:15378"/>
        <dbReference type="ChEBI" id="CHEBI:15801"/>
        <dbReference type="ChEBI" id="CHEBI:16810"/>
        <dbReference type="ChEBI" id="CHEBI:57540"/>
        <dbReference type="ChEBI" id="CHEBI:57945"/>
        <dbReference type="EC" id="1.1.1.399"/>
    </reaction>
</comment>
<evidence type="ECO:0000256" key="5">
    <source>
        <dbReference type="ARBA" id="ARBA00022605"/>
    </source>
</evidence>
<dbReference type="GeneID" id="77844756"/>
<keyword evidence="7 12" id="KW-0520">NAD</keyword>
<dbReference type="Proteomes" id="UP000031546">
    <property type="component" value="Unassembled WGS sequence"/>
</dbReference>
<dbReference type="Gene3D" id="3.30.70.260">
    <property type="match status" value="1"/>
</dbReference>
<dbReference type="InterPro" id="IPR045865">
    <property type="entry name" value="ACT-like_dom_sf"/>
</dbReference>
<evidence type="ECO:0000256" key="1">
    <source>
        <dbReference type="ARBA" id="ARBA00003800"/>
    </source>
</evidence>
<reference evidence="15" key="3">
    <citation type="submission" date="2020-04" db="EMBL/GenBank/DDBJ databases">
        <authorList>
            <person name="Tanveer F."/>
            <person name="Xie Y."/>
            <person name="Shinwari Z.K."/>
        </authorList>
    </citation>
    <scope>NUCLEOTIDE SEQUENCE</scope>
    <source>
        <strain evidence="15">MOSEL-ME25</strain>
    </source>
</reference>
<evidence type="ECO:0000256" key="3">
    <source>
        <dbReference type="ARBA" id="ARBA00005854"/>
    </source>
</evidence>
<dbReference type="RefSeq" id="WP_040105372.1">
    <property type="nucleotide sequence ID" value="NZ_JABEVU030000001.1"/>
</dbReference>
<evidence type="ECO:0000259" key="13">
    <source>
        <dbReference type="PROSITE" id="PS51671"/>
    </source>
</evidence>
<dbReference type="EMBL" id="JABEVU030000001">
    <property type="protein sequence ID" value="MDB0579992.1"/>
    <property type="molecule type" value="Genomic_DNA"/>
</dbReference>
<dbReference type="AlphaFoldDB" id="A0A0C2HP73"/>
<dbReference type="CDD" id="cd04902">
    <property type="entry name" value="ACT_3PGDH-xct"/>
    <property type="match status" value="1"/>
</dbReference>
<evidence type="ECO:0000256" key="7">
    <source>
        <dbReference type="ARBA" id="ARBA00023027"/>
    </source>
</evidence>
<evidence type="ECO:0000313" key="15">
    <source>
        <dbReference type="EMBL" id="MDB0579992.1"/>
    </source>
</evidence>
<dbReference type="SUPFAM" id="SSF143548">
    <property type="entry name" value="Serine metabolism enzymes domain"/>
    <property type="match status" value="1"/>
</dbReference>
<evidence type="ECO:0000256" key="6">
    <source>
        <dbReference type="ARBA" id="ARBA00023002"/>
    </source>
</evidence>
<comment type="caution">
    <text evidence="14">The sequence shown here is derived from an EMBL/GenBank/DDBJ whole genome shotgun (WGS) entry which is preliminary data.</text>
</comment>
<dbReference type="PANTHER" id="PTHR42789:SF1">
    <property type="entry name" value="D-ISOMER SPECIFIC 2-HYDROXYACID DEHYDROGENASE FAMILY PROTEIN (AFU_ORTHOLOGUE AFUA_6G10090)"/>
    <property type="match status" value="1"/>
</dbReference>
<name>A0A0C2HP73_9STAP</name>
<keyword evidence="6 12" id="KW-0560">Oxidoreductase</keyword>
<dbReference type="InterPro" id="IPR045626">
    <property type="entry name" value="PGDH_ASB_dom"/>
</dbReference>
<comment type="catalytic activity">
    <reaction evidence="11">
        <text>(R)-lactate + NAD(+) = pyruvate + NADH + H(+)</text>
        <dbReference type="Rhea" id="RHEA:16369"/>
        <dbReference type="ChEBI" id="CHEBI:15361"/>
        <dbReference type="ChEBI" id="CHEBI:15378"/>
        <dbReference type="ChEBI" id="CHEBI:16004"/>
        <dbReference type="ChEBI" id="CHEBI:57540"/>
        <dbReference type="ChEBI" id="CHEBI:57945"/>
        <dbReference type="EC" id="1.1.1.28"/>
    </reaction>
</comment>
<protein>
    <recommendedName>
        <fullName evidence="4 12">D-3-phosphoglycerate dehydrogenase</fullName>
        <ecNumber evidence="12">1.1.1.95</ecNumber>
    </recommendedName>
</protein>
<dbReference type="EC" id="1.1.1.95" evidence="12"/>
<dbReference type="Proteomes" id="UP000527860">
    <property type="component" value="Unassembled WGS sequence"/>
</dbReference>
<dbReference type="InterPro" id="IPR036291">
    <property type="entry name" value="NAD(P)-bd_dom_sf"/>
</dbReference>
<dbReference type="FunFam" id="3.30.70.260:FF:000008">
    <property type="entry name" value="D-3-phosphoglycerate dehydrogenase, chloroplastic"/>
    <property type="match status" value="1"/>
</dbReference>
<reference evidence="14 16" key="1">
    <citation type="submission" date="2015-01" db="EMBL/GenBank/DDBJ databases">
        <title>Genome sequences of high lactate-tolerant strain Salinicoccus roseus W12 with industrial interest.</title>
        <authorList>
            <person name="Wang H."/>
            <person name="Yu B."/>
        </authorList>
    </citation>
    <scope>NUCLEOTIDE SEQUENCE [LARGE SCALE GENOMIC DNA]</scope>
    <source>
        <strain evidence="14 16">W12</strain>
    </source>
</reference>
<dbReference type="InterPro" id="IPR006139">
    <property type="entry name" value="D-isomer_2_OHA_DH_cat_dom"/>
</dbReference>
<dbReference type="Pfam" id="PF00389">
    <property type="entry name" value="2-Hacid_dh"/>
    <property type="match status" value="1"/>
</dbReference>
<reference evidence="17" key="2">
    <citation type="submission" date="2020-04" db="EMBL/GenBank/DDBJ databases">
        <title>Genome analysis and biological profiling of marine Cellulosimicrobium funkei MOSEL-ME6.</title>
        <authorList>
            <person name="Tanveer F."/>
            <person name="Xie Y."/>
            <person name="Shinwari Z.K."/>
        </authorList>
    </citation>
    <scope>NUCLEOTIDE SEQUENCE [LARGE SCALE GENOMIC DNA]</scope>
    <source>
        <strain evidence="17">MOSEL-ME25</strain>
    </source>
</reference>
<dbReference type="InterPro" id="IPR006236">
    <property type="entry name" value="PGDH"/>
</dbReference>
<gene>
    <name evidence="15" type="primary">serA</name>
    <name evidence="15" type="ORF">F7P68_0005585</name>
    <name evidence="14" type="ORF">SN16_04255</name>
</gene>
<sequence>MNQYKVLVLDPISEDGIKELLDHPNYEVDIKTGLSEAEMLDIVHDYHAMIVRSQTTVTEEIIQYARSLKVIARAGVGVDNIDIDAATKYGVIVVNAPDGNTISATEHTMAMMLALTREIPAAHKELSEGVWNRKAYKGTEMYGKTLGIIGVGKIGFGVARRAQSFGMKIIAFDPYLSEEKAKEADIEKMEVEDIAEHADFVTVHTPLTPQTKGIVGKAFFEAAKPELKIVNVARGGIIDEAALLEALDEGQISGAALDVFEEEPPTNQKLLNHPRIVVTPHLGASTVEAQEKVAISVSREIINILENNTIVHAVNAPRMSENINEELKPFINISSHMGEVAIQLMNRPPLEIKLKYHGDLALDDTSILTRSFVANMLKPHLGENVNIINALYLLQEQDVTYKVEKKGQTHGYSNYLEAELINNDEKLTIGASVLNGYGERIVKINGFQVDIKPTKHLLFINHLDRPGIIGEMGHTLGKYDINIASMQLGRKDEGGAALLSLRLDQSVNDEAIEELTKIEGFHKVKQVDLS</sequence>
<dbReference type="InterPro" id="IPR029752">
    <property type="entry name" value="D-isomer_DH_CS1"/>
</dbReference>
<comment type="similarity">
    <text evidence="3 12">Belongs to the D-isomer specific 2-hydroxyacid dehydrogenase family.</text>
</comment>
<dbReference type="SUPFAM" id="SSF55021">
    <property type="entry name" value="ACT-like"/>
    <property type="match status" value="1"/>
</dbReference>
<evidence type="ECO:0000256" key="10">
    <source>
        <dbReference type="ARBA" id="ARBA00048731"/>
    </source>
</evidence>
<evidence type="ECO:0000256" key="11">
    <source>
        <dbReference type="ARBA" id="ARBA00049040"/>
    </source>
</evidence>
<dbReference type="InterPro" id="IPR029009">
    <property type="entry name" value="ASB_dom_sf"/>
</dbReference>
<dbReference type="SUPFAM" id="SSF52283">
    <property type="entry name" value="Formate/glycerate dehydrogenase catalytic domain-like"/>
    <property type="match status" value="1"/>
</dbReference>
<dbReference type="PROSITE" id="PS51671">
    <property type="entry name" value="ACT"/>
    <property type="match status" value="1"/>
</dbReference>
<evidence type="ECO:0000256" key="4">
    <source>
        <dbReference type="ARBA" id="ARBA00021582"/>
    </source>
</evidence>
<dbReference type="FunFam" id="3.40.50.720:FF:000021">
    <property type="entry name" value="D-3-phosphoglycerate dehydrogenase"/>
    <property type="match status" value="1"/>
</dbReference>
<dbReference type="Pfam" id="PF19304">
    <property type="entry name" value="PGDH_inter"/>
    <property type="match status" value="1"/>
</dbReference>
<dbReference type="PANTHER" id="PTHR42789">
    <property type="entry name" value="D-ISOMER SPECIFIC 2-HYDROXYACID DEHYDROGENASE FAMILY PROTEIN (AFU_ORTHOLOGUE AFUA_6G10090)"/>
    <property type="match status" value="1"/>
</dbReference>
<evidence type="ECO:0000256" key="8">
    <source>
        <dbReference type="ARBA" id="ARBA00023299"/>
    </source>
</evidence>
<dbReference type="Gene3D" id="3.30.1330.90">
    <property type="entry name" value="D-3-phosphoglycerate dehydrogenase, domain 3"/>
    <property type="match status" value="1"/>
</dbReference>
<evidence type="ECO:0000256" key="9">
    <source>
        <dbReference type="ARBA" id="ARBA00048126"/>
    </source>
</evidence>
<dbReference type="InterPro" id="IPR002912">
    <property type="entry name" value="ACT_dom"/>
</dbReference>
<dbReference type="EMBL" id="JXII01000003">
    <property type="protein sequence ID" value="KIH71261.1"/>
    <property type="molecule type" value="Genomic_DNA"/>
</dbReference>
<organism evidence="14 16">
    <name type="scientific">Salinicoccus roseus</name>
    <dbReference type="NCBI Taxonomy" id="45670"/>
    <lineage>
        <taxon>Bacteria</taxon>
        <taxon>Bacillati</taxon>
        <taxon>Bacillota</taxon>
        <taxon>Bacilli</taxon>
        <taxon>Bacillales</taxon>
        <taxon>Staphylococcaceae</taxon>
        <taxon>Salinicoccus</taxon>
    </lineage>
</organism>
<dbReference type="CDD" id="cd12173">
    <property type="entry name" value="PGDH_4"/>
    <property type="match status" value="1"/>
</dbReference>
<proteinExistence type="inferred from homology"/>
<evidence type="ECO:0000256" key="2">
    <source>
        <dbReference type="ARBA" id="ARBA00005216"/>
    </source>
</evidence>
<feature type="domain" description="ACT" evidence="13">
    <location>
        <begin position="457"/>
        <end position="529"/>
    </location>
</feature>
<dbReference type="UniPathway" id="UPA00135">
    <property type="reaction ID" value="UER00196"/>
</dbReference>
<accession>A0A0C2HP73</accession>
<dbReference type="GO" id="GO:0008720">
    <property type="term" value="F:D-lactate dehydrogenase (NAD+) activity"/>
    <property type="evidence" value="ECO:0007669"/>
    <property type="project" value="UniProtKB-EC"/>
</dbReference>
<dbReference type="InterPro" id="IPR006140">
    <property type="entry name" value="D-isomer_DH_NAD-bd"/>
</dbReference>
<dbReference type="InterPro" id="IPR050857">
    <property type="entry name" value="D-2-hydroxyacid_DH"/>
</dbReference>
<dbReference type="GO" id="GO:0004617">
    <property type="term" value="F:phosphoglycerate dehydrogenase activity"/>
    <property type="evidence" value="ECO:0007669"/>
    <property type="project" value="UniProtKB-UniRule"/>
</dbReference>
<comment type="pathway">
    <text evidence="2 12">Amino-acid biosynthesis; L-serine biosynthesis; L-serine from 3-phospho-D-glycerate: step 1/3.</text>
</comment>
<comment type="function">
    <text evidence="1">Catalyzes the reversible oxidation of 3-phospho-D-glycerate to 3-phosphonooxypyruvate, the first step of the phosphorylated L-serine biosynthesis pathway. Also catalyzes the reversible oxidation of 2-hydroxyglutarate to 2-oxoglutarate.</text>
</comment>
<evidence type="ECO:0000313" key="14">
    <source>
        <dbReference type="EMBL" id="KIH71261.1"/>
    </source>
</evidence>
<dbReference type="STRING" id="45670.SN16_04255"/>
<dbReference type="GO" id="GO:0051287">
    <property type="term" value="F:NAD binding"/>
    <property type="evidence" value="ECO:0007669"/>
    <property type="project" value="UniProtKB-UniRule"/>
</dbReference>
<dbReference type="Pfam" id="PF02826">
    <property type="entry name" value="2-Hacid_dh_C"/>
    <property type="match status" value="1"/>
</dbReference>
<keyword evidence="8 12" id="KW-0718">Serine biosynthesis</keyword>
<keyword evidence="5 12" id="KW-0028">Amino-acid biosynthesis</keyword>
<dbReference type="SUPFAM" id="SSF51735">
    <property type="entry name" value="NAD(P)-binding Rossmann-fold domains"/>
    <property type="match status" value="1"/>
</dbReference>
<dbReference type="Pfam" id="PF01842">
    <property type="entry name" value="ACT"/>
    <property type="match status" value="1"/>
</dbReference>
<evidence type="ECO:0000313" key="16">
    <source>
        <dbReference type="Proteomes" id="UP000031546"/>
    </source>
</evidence>
<dbReference type="PROSITE" id="PS00065">
    <property type="entry name" value="D_2_HYDROXYACID_DH_1"/>
    <property type="match status" value="1"/>
</dbReference>
<dbReference type="GO" id="GO:0006564">
    <property type="term" value="P:L-serine biosynthetic process"/>
    <property type="evidence" value="ECO:0007669"/>
    <property type="project" value="UniProtKB-UniRule"/>
</dbReference>
<evidence type="ECO:0000313" key="17">
    <source>
        <dbReference type="Proteomes" id="UP000527860"/>
    </source>
</evidence>
<dbReference type="Gene3D" id="3.40.50.720">
    <property type="entry name" value="NAD(P)-binding Rossmann-like Domain"/>
    <property type="match status" value="2"/>
</dbReference>
<reference evidence="15 17" key="4">
    <citation type="submission" date="2022-12" db="EMBL/GenBank/DDBJ databases">
        <title>Genome analysis and biological profiling of marine Salinicoccus roseus MOSEL-ME25.</title>
        <authorList>
            <person name="Mirza F.T."/>
            <person name="Xie Y."/>
            <person name="Shinwari Z.K."/>
        </authorList>
    </citation>
    <scope>NUCLEOTIDE SEQUENCE [LARGE SCALE GENOMIC DNA]</scope>
    <source>
        <strain evidence="15 17">MOSEL-ME25</strain>
    </source>
</reference>